<dbReference type="Proteomes" id="UP000818323">
    <property type="component" value="Unassembled WGS sequence"/>
</dbReference>
<sequence>MPILITDADDPRIEAYRAVRERDLVGRQNRFVAEGEVVLRVLVRQPRFEIESLLLAEGRAEGLADLLALLSPEVPVYSANRTVMDTIVGFPIHRGILAVAKRPPMPSAEALLDSLPARALVVGLIGLTNHDNVGGIFRNAAAFGADAVLLDRETCDPLYRKAIRVSVGGALVVPFARAASGIALMTALKAASFEVIALSPSGREVLSQVRPSRRTALLLGAEGPGLPEDVLAETRTVSIPMSGGFDSLNVATTSGIALHHLTRAEHDPAL</sequence>
<keyword evidence="2" id="KW-0808">Transferase</keyword>
<dbReference type="Pfam" id="PF00588">
    <property type="entry name" value="SpoU_methylase"/>
    <property type="match status" value="1"/>
</dbReference>
<dbReference type="RefSeq" id="WP_161724235.1">
    <property type="nucleotide sequence ID" value="NZ_JAAAXI010000012.1"/>
</dbReference>
<dbReference type="InterPro" id="IPR051259">
    <property type="entry name" value="rRNA_Methyltransferase"/>
</dbReference>
<dbReference type="Gene3D" id="3.40.1280.10">
    <property type="match status" value="1"/>
</dbReference>
<keyword evidence="1 4" id="KW-0489">Methyltransferase</keyword>
<evidence type="ECO:0000259" key="3">
    <source>
        <dbReference type="SMART" id="SM00967"/>
    </source>
</evidence>
<evidence type="ECO:0000313" key="5">
    <source>
        <dbReference type="Proteomes" id="UP000818323"/>
    </source>
</evidence>
<dbReference type="SUPFAM" id="SSF75217">
    <property type="entry name" value="alpha/beta knot"/>
    <property type="match status" value="1"/>
</dbReference>
<dbReference type="SUPFAM" id="SSF55315">
    <property type="entry name" value="L30e-like"/>
    <property type="match status" value="1"/>
</dbReference>
<evidence type="ECO:0000313" key="4">
    <source>
        <dbReference type="EMBL" id="NBJ26085.1"/>
    </source>
</evidence>
<evidence type="ECO:0000256" key="2">
    <source>
        <dbReference type="ARBA" id="ARBA00022679"/>
    </source>
</evidence>
<organism evidence="4 5">
    <name type="scientific">Microvirga arsenatis</name>
    <dbReference type="NCBI Taxonomy" id="2692265"/>
    <lineage>
        <taxon>Bacteria</taxon>
        <taxon>Pseudomonadati</taxon>
        <taxon>Pseudomonadota</taxon>
        <taxon>Alphaproteobacteria</taxon>
        <taxon>Hyphomicrobiales</taxon>
        <taxon>Methylobacteriaceae</taxon>
        <taxon>Microvirga</taxon>
    </lineage>
</organism>
<reference evidence="4 5" key="1">
    <citation type="submission" date="2020-01" db="EMBL/GenBank/DDBJ databases">
        <title>Microvirga sp. nov., an arsenate reduction bacterium isolated from Tibet hotspring sediments.</title>
        <authorList>
            <person name="Yuan C.-G."/>
        </authorList>
    </citation>
    <scope>NUCLEOTIDE SEQUENCE [LARGE SCALE GENOMIC DNA]</scope>
    <source>
        <strain evidence="4 5">SYSU G3D203</strain>
    </source>
</reference>
<evidence type="ECO:0000256" key="1">
    <source>
        <dbReference type="ARBA" id="ARBA00022603"/>
    </source>
</evidence>
<name>A0ABW9Z0P1_9HYPH</name>
<keyword evidence="5" id="KW-1185">Reference proteome</keyword>
<dbReference type="SMART" id="SM00967">
    <property type="entry name" value="SpoU_sub_bind"/>
    <property type="match status" value="1"/>
</dbReference>
<dbReference type="InterPro" id="IPR001537">
    <property type="entry name" value="SpoU_MeTrfase"/>
</dbReference>
<dbReference type="PANTHER" id="PTHR43191">
    <property type="entry name" value="RRNA METHYLTRANSFERASE 3"/>
    <property type="match status" value="1"/>
</dbReference>
<dbReference type="PANTHER" id="PTHR43191:SF12">
    <property type="entry name" value="RRNA METHYLASE"/>
    <property type="match status" value="1"/>
</dbReference>
<feature type="domain" description="RNA 2-O ribose methyltransferase substrate binding" evidence="3">
    <location>
        <begin position="32"/>
        <end position="106"/>
    </location>
</feature>
<dbReference type="CDD" id="cd18095">
    <property type="entry name" value="SpoU-like_rRNA-MTase"/>
    <property type="match status" value="1"/>
</dbReference>
<proteinExistence type="predicted"/>
<dbReference type="GO" id="GO:0032259">
    <property type="term" value="P:methylation"/>
    <property type="evidence" value="ECO:0007669"/>
    <property type="project" value="UniProtKB-KW"/>
</dbReference>
<dbReference type="GO" id="GO:0008168">
    <property type="term" value="F:methyltransferase activity"/>
    <property type="evidence" value="ECO:0007669"/>
    <property type="project" value="UniProtKB-KW"/>
</dbReference>
<accession>A0ABW9Z0P1</accession>
<protein>
    <submittedName>
        <fullName evidence="4">RNA methyltransferase</fullName>
    </submittedName>
</protein>
<dbReference type="InterPro" id="IPR029028">
    <property type="entry name" value="Alpha/beta_knot_MTases"/>
</dbReference>
<dbReference type="EMBL" id="JAAAXJ010000010">
    <property type="protein sequence ID" value="NBJ26085.1"/>
    <property type="molecule type" value="Genomic_DNA"/>
</dbReference>
<dbReference type="InterPro" id="IPR029064">
    <property type="entry name" value="Ribosomal_eL30-like_sf"/>
</dbReference>
<dbReference type="InterPro" id="IPR013123">
    <property type="entry name" value="SpoU_subst-bd"/>
</dbReference>
<dbReference type="InterPro" id="IPR029026">
    <property type="entry name" value="tRNA_m1G_MTases_N"/>
</dbReference>
<comment type="caution">
    <text evidence="4">The sequence shown here is derived from an EMBL/GenBank/DDBJ whole genome shotgun (WGS) entry which is preliminary data.</text>
</comment>
<dbReference type="Gene3D" id="3.30.1330.30">
    <property type="match status" value="1"/>
</dbReference>
<gene>
    <name evidence="4" type="ORF">GR303_17185</name>
</gene>